<feature type="region of interest" description="Disordered" evidence="1">
    <location>
        <begin position="408"/>
        <end position="439"/>
    </location>
</feature>
<feature type="compositionally biased region" description="Polar residues" evidence="1">
    <location>
        <begin position="1"/>
        <end position="22"/>
    </location>
</feature>
<dbReference type="Proteomes" id="UP000736672">
    <property type="component" value="Unassembled WGS sequence"/>
</dbReference>
<feature type="region of interest" description="Disordered" evidence="1">
    <location>
        <begin position="1"/>
        <end position="24"/>
    </location>
</feature>
<dbReference type="EMBL" id="JAGTJS010000003">
    <property type="protein sequence ID" value="KAH7272144.1"/>
    <property type="molecule type" value="Genomic_DNA"/>
</dbReference>
<feature type="compositionally biased region" description="Basic and acidic residues" evidence="1">
    <location>
        <begin position="341"/>
        <end position="353"/>
    </location>
</feature>
<evidence type="ECO:0000313" key="2">
    <source>
        <dbReference type="EMBL" id="KAH7272144.1"/>
    </source>
</evidence>
<name>A0A9P9L0W1_FUSSL</name>
<accession>A0A9P9L0W1</accession>
<keyword evidence="3" id="KW-1185">Reference proteome</keyword>
<evidence type="ECO:0000313" key="3">
    <source>
        <dbReference type="Proteomes" id="UP000736672"/>
    </source>
</evidence>
<sequence length="439" mass="48039">MSQGPTQETAQVHSQQDKTPSVWSPHRIAIHQDTKWPTHRCTFVWAVRGSELAGAAMLPCPRRCEAIQMDAMPWHAMTAVAAAASTPRAMDESWHAPRDKQQRPMHPKFQDQTKPSRTWRGCTVSALAIKAEAPRNFLNLEVLPTALSKRRHGHTVKERGPETDRKRLLIWPSLALAKAKTLTSVCGQGGIVDSAMQDSQYEKGFPNPEANNSAYMLDWYALESACWSLSHGVRSKRRARSPEDGVLDSRIKGQCRHPNSLVVVGAWSLLPRRRFRFLERDAPSRSSVLLGSITVSNHLELPPCIHAPLASIRPAQLAYVAVHGSAAASQNWGAPQTSGRARGDKARGRDPRGRQGTRRGRPQTRSLAGLSTCGAGQSSCRPVHFISSQPARAVRGVGSDWQMCNAAEAVPTKGDSGPSSPQRLRPPYPILGSSPPMST</sequence>
<gene>
    <name evidence="2" type="ORF">B0J15DRAFT_459911</name>
</gene>
<protein>
    <submittedName>
        <fullName evidence="2">Uncharacterized protein</fullName>
    </submittedName>
</protein>
<feature type="compositionally biased region" description="Polar residues" evidence="1">
    <location>
        <begin position="328"/>
        <end position="338"/>
    </location>
</feature>
<comment type="caution">
    <text evidence="2">The sequence shown here is derived from an EMBL/GenBank/DDBJ whole genome shotgun (WGS) entry which is preliminary data.</text>
</comment>
<dbReference type="AlphaFoldDB" id="A0A9P9L0W1"/>
<feature type="region of interest" description="Disordered" evidence="1">
    <location>
        <begin position="92"/>
        <end position="116"/>
    </location>
</feature>
<reference evidence="2" key="1">
    <citation type="journal article" date="2021" name="Nat. Commun.">
        <title>Genetic determinants of endophytism in the Arabidopsis root mycobiome.</title>
        <authorList>
            <person name="Mesny F."/>
            <person name="Miyauchi S."/>
            <person name="Thiergart T."/>
            <person name="Pickel B."/>
            <person name="Atanasova L."/>
            <person name="Karlsson M."/>
            <person name="Huettel B."/>
            <person name="Barry K.W."/>
            <person name="Haridas S."/>
            <person name="Chen C."/>
            <person name="Bauer D."/>
            <person name="Andreopoulos W."/>
            <person name="Pangilinan J."/>
            <person name="LaButti K."/>
            <person name="Riley R."/>
            <person name="Lipzen A."/>
            <person name="Clum A."/>
            <person name="Drula E."/>
            <person name="Henrissat B."/>
            <person name="Kohler A."/>
            <person name="Grigoriev I.V."/>
            <person name="Martin F.M."/>
            <person name="Hacquard S."/>
        </authorList>
    </citation>
    <scope>NUCLEOTIDE SEQUENCE</scope>
    <source>
        <strain evidence="2">FSSC 5 MPI-SDFR-AT-0091</strain>
    </source>
</reference>
<feature type="compositionally biased region" description="Basic and acidic residues" evidence="1">
    <location>
        <begin position="92"/>
        <end position="102"/>
    </location>
</feature>
<organism evidence="2 3">
    <name type="scientific">Fusarium solani</name>
    <name type="common">Filamentous fungus</name>
    <dbReference type="NCBI Taxonomy" id="169388"/>
    <lineage>
        <taxon>Eukaryota</taxon>
        <taxon>Fungi</taxon>
        <taxon>Dikarya</taxon>
        <taxon>Ascomycota</taxon>
        <taxon>Pezizomycotina</taxon>
        <taxon>Sordariomycetes</taxon>
        <taxon>Hypocreomycetidae</taxon>
        <taxon>Hypocreales</taxon>
        <taxon>Nectriaceae</taxon>
        <taxon>Fusarium</taxon>
        <taxon>Fusarium solani species complex</taxon>
    </lineage>
</organism>
<feature type="region of interest" description="Disordered" evidence="1">
    <location>
        <begin position="328"/>
        <end position="377"/>
    </location>
</feature>
<proteinExistence type="predicted"/>
<evidence type="ECO:0000256" key="1">
    <source>
        <dbReference type="SAM" id="MobiDB-lite"/>
    </source>
</evidence>